<comment type="caution">
    <text evidence="4">The sequence shown here is derived from an EMBL/GenBank/DDBJ whole genome shotgun (WGS) entry which is preliminary data.</text>
</comment>
<dbReference type="InterPro" id="IPR035484">
    <property type="entry name" value="SIS_PGI/PMI_1"/>
</dbReference>
<dbReference type="SUPFAM" id="SSF53697">
    <property type="entry name" value="SIS domain"/>
    <property type="match status" value="1"/>
</dbReference>
<dbReference type="GO" id="GO:0097367">
    <property type="term" value="F:carbohydrate derivative binding"/>
    <property type="evidence" value="ECO:0007669"/>
    <property type="project" value="InterPro"/>
</dbReference>
<dbReference type="GO" id="GO:0004347">
    <property type="term" value="F:glucose-6-phosphate isomerase activity"/>
    <property type="evidence" value="ECO:0007669"/>
    <property type="project" value="InterPro"/>
</dbReference>
<evidence type="ECO:0000256" key="2">
    <source>
        <dbReference type="ARBA" id="ARBA00023235"/>
    </source>
</evidence>
<dbReference type="EMBL" id="DRZI01000040">
    <property type="protein sequence ID" value="HHP81266.1"/>
    <property type="molecule type" value="Genomic_DNA"/>
</dbReference>
<organism evidence="4">
    <name type="scientific">Ignisphaera aggregans</name>
    <dbReference type="NCBI Taxonomy" id="334771"/>
    <lineage>
        <taxon>Archaea</taxon>
        <taxon>Thermoproteota</taxon>
        <taxon>Thermoprotei</taxon>
        <taxon>Desulfurococcales</taxon>
        <taxon>Desulfurococcaceae</taxon>
        <taxon>Ignisphaera</taxon>
    </lineage>
</organism>
<comment type="similarity">
    <text evidence="1">Belongs to the PGI/PMI family.</text>
</comment>
<proteinExistence type="inferred from homology"/>
<evidence type="ECO:0000259" key="3">
    <source>
        <dbReference type="PROSITE" id="PS51464"/>
    </source>
</evidence>
<dbReference type="InterPro" id="IPR019490">
    <property type="entry name" value="Glu6P/Mann6P_isomerase_C"/>
</dbReference>
<sequence>MLEDYIKWYEYSLEALNYEVINARLFNGIKKIVVLGMGGSGIVGDMLASIASTSNYPVYVYKDFYVPRNVIDDSTFVLSISYSGNTLETILSTKKALQYTNAIAIIASGGELLEIAKSNNLPYIIVRGGLAPRAALPIMLIPAFKLLSLCGIELISNQELLKAVDILRNIDEAEKIGAEILGFIKSSKLPIVVSSLRYAALAIRIKNEFNENSKIPVKVEILPELFHNDIVGWEAAEFKDKAIFIDSDIEHENELINFYADYLRDIGIDIYLLKLKGSIIERFIFGSLIAGIASVKLAQIRGIDPLKTKSITMYKKMLQNIKSLFTL</sequence>
<gene>
    <name evidence="4" type="ORF">ENM84_01230</name>
</gene>
<keyword evidence="2 4" id="KW-0413">Isomerase</keyword>
<dbReference type="CDD" id="cd05637">
    <property type="entry name" value="SIS_PGI_PMI_2"/>
    <property type="match status" value="1"/>
</dbReference>
<dbReference type="GO" id="GO:1901135">
    <property type="term" value="P:carbohydrate derivative metabolic process"/>
    <property type="evidence" value="ECO:0007669"/>
    <property type="project" value="InterPro"/>
</dbReference>
<evidence type="ECO:0000313" key="4">
    <source>
        <dbReference type="EMBL" id="HHP81266.1"/>
    </source>
</evidence>
<reference evidence="4" key="1">
    <citation type="journal article" date="2020" name="mSystems">
        <title>Genome- and Community-Level Interaction Insights into Carbon Utilization and Element Cycling Functions of Hydrothermarchaeota in Hydrothermal Sediment.</title>
        <authorList>
            <person name="Zhou Z."/>
            <person name="Liu Y."/>
            <person name="Xu W."/>
            <person name="Pan J."/>
            <person name="Luo Z.H."/>
            <person name="Li M."/>
        </authorList>
    </citation>
    <scope>NUCLEOTIDE SEQUENCE [LARGE SCALE GENOMIC DNA]</scope>
    <source>
        <strain evidence="4">SpSt-1121</strain>
    </source>
</reference>
<dbReference type="Gene3D" id="3.40.50.10490">
    <property type="entry name" value="Glucose-6-phosphate isomerase like protein, domain 1"/>
    <property type="match status" value="2"/>
</dbReference>
<dbReference type="NCBIfam" id="TIGR02128">
    <property type="entry name" value="G6PI_arch"/>
    <property type="match status" value="1"/>
</dbReference>
<dbReference type="AlphaFoldDB" id="A0A7C5XJT1"/>
<dbReference type="Pfam" id="PF01380">
    <property type="entry name" value="SIS"/>
    <property type="match status" value="1"/>
</dbReference>
<evidence type="ECO:0000256" key="1">
    <source>
        <dbReference type="ARBA" id="ARBA00010523"/>
    </source>
</evidence>
<dbReference type="PROSITE" id="PS51464">
    <property type="entry name" value="SIS"/>
    <property type="match status" value="1"/>
</dbReference>
<feature type="domain" description="SIS" evidence="3">
    <location>
        <begin position="21"/>
        <end position="157"/>
    </location>
</feature>
<name>A0A7C5XJT1_9CREN</name>
<dbReference type="InterPro" id="IPR046348">
    <property type="entry name" value="SIS_dom_sf"/>
</dbReference>
<dbReference type="GO" id="GO:0005975">
    <property type="term" value="P:carbohydrate metabolic process"/>
    <property type="evidence" value="ECO:0007669"/>
    <property type="project" value="InterPro"/>
</dbReference>
<dbReference type="CDD" id="cd05017">
    <property type="entry name" value="SIS_PGI_PMI_1"/>
    <property type="match status" value="1"/>
</dbReference>
<dbReference type="GO" id="GO:0004476">
    <property type="term" value="F:mannose-6-phosphate isomerase activity"/>
    <property type="evidence" value="ECO:0007669"/>
    <property type="project" value="InterPro"/>
</dbReference>
<dbReference type="Pfam" id="PF10432">
    <property type="entry name" value="bact-PGI_C"/>
    <property type="match status" value="1"/>
</dbReference>
<accession>A0A7C5XJT1</accession>
<protein>
    <submittedName>
        <fullName evidence="4">Bifunctional phosphoglucose/phosphomannose isomerase</fullName>
    </submittedName>
</protein>
<dbReference type="InterPro" id="IPR001347">
    <property type="entry name" value="SIS_dom"/>
</dbReference>